<dbReference type="InterPro" id="IPR035965">
    <property type="entry name" value="PAS-like_dom_sf"/>
</dbReference>
<dbReference type="Pfam" id="PF08448">
    <property type="entry name" value="PAS_4"/>
    <property type="match status" value="1"/>
</dbReference>
<keyword evidence="6" id="KW-0812">Transmembrane</keyword>
<dbReference type="Gene3D" id="1.10.287.130">
    <property type="match status" value="1"/>
</dbReference>
<dbReference type="Gene3D" id="3.30.450.20">
    <property type="entry name" value="PAS domain"/>
    <property type="match status" value="1"/>
</dbReference>
<dbReference type="SUPFAM" id="SSF47384">
    <property type="entry name" value="Homodimeric domain of signal transducing histidine kinase"/>
    <property type="match status" value="1"/>
</dbReference>
<evidence type="ECO:0000259" key="11">
    <source>
        <dbReference type="PROSITE" id="PS50113"/>
    </source>
</evidence>
<evidence type="ECO:0000256" key="1">
    <source>
        <dbReference type="ARBA" id="ARBA00000085"/>
    </source>
</evidence>
<keyword evidence="13" id="KW-1185">Reference proteome</keyword>
<dbReference type="PROSITE" id="PS50110">
    <property type="entry name" value="RESPONSE_REGULATORY"/>
    <property type="match status" value="1"/>
</dbReference>
<accession>A0ABY3RFA1</accession>
<dbReference type="PANTHER" id="PTHR43065">
    <property type="entry name" value="SENSOR HISTIDINE KINASE"/>
    <property type="match status" value="1"/>
</dbReference>
<dbReference type="Pfam" id="PF00512">
    <property type="entry name" value="HisKA"/>
    <property type="match status" value="1"/>
</dbReference>
<dbReference type="RefSeq" id="WP_231323468.1">
    <property type="nucleotide sequence ID" value="NZ_CP088156.1"/>
</dbReference>
<dbReference type="InterPro" id="IPR007891">
    <property type="entry name" value="CHASE3"/>
</dbReference>
<dbReference type="CDD" id="cd00082">
    <property type="entry name" value="HisKA"/>
    <property type="match status" value="1"/>
</dbReference>
<feature type="signal peptide" evidence="7">
    <location>
        <begin position="1"/>
        <end position="23"/>
    </location>
</feature>
<dbReference type="SUPFAM" id="SSF55785">
    <property type="entry name" value="PYP-like sensor domain (PAS domain)"/>
    <property type="match status" value="1"/>
</dbReference>
<evidence type="ECO:0000256" key="4">
    <source>
        <dbReference type="PROSITE-ProRule" id="PRU00169"/>
    </source>
</evidence>
<dbReference type="Pfam" id="PF00072">
    <property type="entry name" value="Response_reg"/>
    <property type="match status" value="1"/>
</dbReference>
<evidence type="ECO:0000256" key="2">
    <source>
        <dbReference type="ARBA" id="ARBA00012438"/>
    </source>
</evidence>
<dbReference type="Gene3D" id="3.30.565.10">
    <property type="entry name" value="Histidine kinase-like ATPase, C-terminal domain"/>
    <property type="match status" value="1"/>
</dbReference>
<dbReference type="InterPro" id="IPR036097">
    <property type="entry name" value="HisK_dim/P_sf"/>
</dbReference>
<feature type="region of interest" description="Disordered" evidence="5">
    <location>
        <begin position="747"/>
        <end position="777"/>
    </location>
</feature>
<feature type="domain" description="PAC" evidence="11">
    <location>
        <begin position="318"/>
        <end position="372"/>
    </location>
</feature>
<dbReference type="SUPFAM" id="SSF52172">
    <property type="entry name" value="CheY-like"/>
    <property type="match status" value="1"/>
</dbReference>
<evidence type="ECO:0000259" key="9">
    <source>
        <dbReference type="PROSITE" id="PS50110"/>
    </source>
</evidence>
<feature type="transmembrane region" description="Helical" evidence="6">
    <location>
        <begin position="176"/>
        <end position="196"/>
    </location>
</feature>
<keyword evidence="3 4" id="KW-0597">Phosphoprotein</keyword>
<dbReference type="InterPro" id="IPR011006">
    <property type="entry name" value="CheY-like_superfamily"/>
</dbReference>
<dbReference type="SUPFAM" id="SSF55874">
    <property type="entry name" value="ATPase domain of HSP90 chaperone/DNA topoisomerase II/histidine kinase"/>
    <property type="match status" value="1"/>
</dbReference>
<dbReference type="CDD" id="cd00130">
    <property type="entry name" value="PAS"/>
    <property type="match status" value="1"/>
</dbReference>
<sequence>MIRQRLALALGLGTLLAIGAASTALDIKSRHDAAWVDSSLDILQKTSDLRLLLREAEASSRGFALTDAEQFRAEFAEVSAKLPPALADLQRAVSDSPKSVELLAQTETLIGRRVALAAELIRLRAASDRAGLQALGIRSEGPTTMAAITANLDRFIADQRQLLAQRSATSKATGSLLLTIDLCGLALLLAIAGYVIRRAYLDDRRLRASLVRSEAEASSLAEKAEQQHLDLVAAHEKLRHSVEILQSTFNSMAEGVLVIDAADGVVFSNPAVERLLGYRPGRKLSDVRASLCVYENEGLTLVADQDLPTPRALRGETFDRRELIVHLQDRGETLRLMVSGRPLRDANGRITGAAMVYHDITMAHETERLLHQAQKLDAIGKLTGGVAHDFNNMLTIITGTIETLADEVRDRPAAAATAALIGQAADRCSELIRHLLAFARKQPLHPRDSDVNSTILDIAKLLRPTLGEQIEINSILEEEELIAHIDSAQLANSLVNMAINARDAMPNGGRLLLESRRVVLDETYAAANAGVVPGPYVMVAVSDTGTGMSTEVRDRAFEPFFTTREAGKGSGLGLSMVYGFIKQSGGHIKIYSEEGKGTTIRLYIPAPKGQAASPAVPEPQPLRGEETIFVVEDDPLVQDFVVSQLQSLGYKTITASTGVEALAKMEAGHPFDLLFTDVIMPGGINGKELAEETLRQRPGTKVLYTSGYTDNAMVEHGRIDHSALLLTKPYRKSELAQMVRLALLDGRDAPAPSSAGPRERTESHTSMGAASGRRNNP</sequence>
<proteinExistence type="predicted"/>
<dbReference type="PROSITE" id="PS50113">
    <property type="entry name" value="PAC"/>
    <property type="match status" value="1"/>
</dbReference>
<evidence type="ECO:0000256" key="5">
    <source>
        <dbReference type="SAM" id="MobiDB-lite"/>
    </source>
</evidence>
<dbReference type="InterPro" id="IPR036890">
    <property type="entry name" value="HATPase_C_sf"/>
</dbReference>
<dbReference type="CDD" id="cd16919">
    <property type="entry name" value="HATPase_CckA-like"/>
    <property type="match status" value="1"/>
</dbReference>
<evidence type="ECO:0000313" key="12">
    <source>
        <dbReference type="EMBL" id="UFZ05403.1"/>
    </source>
</evidence>
<dbReference type="InterPro" id="IPR003661">
    <property type="entry name" value="HisK_dim/P_dom"/>
</dbReference>
<evidence type="ECO:0000259" key="8">
    <source>
        <dbReference type="PROSITE" id="PS50109"/>
    </source>
</evidence>
<dbReference type="EC" id="2.7.13.3" evidence="2"/>
<dbReference type="InterPro" id="IPR005467">
    <property type="entry name" value="His_kinase_dom"/>
</dbReference>
<dbReference type="InterPro" id="IPR003594">
    <property type="entry name" value="HATPase_dom"/>
</dbReference>
<dbReference type="PRINTS" id="PR00344">
    <property type="entry name" value="BCTRLSENSOR"/>
</dbReference>
<dbReference type="CDD" id="cd19410">
    <property type="entry name" value="HK9-like_sensor"/>
    <property type="match status" value="1"/>
</dbReference>
<dbReference type="NCBIfam" id="TIGR00229">
    <property type="entry name" value="sensory_box"/>
    <property type="match status" value="1"/>
</dbReference>
<evidence type="ECO:0000256" key="7">
    <source>
        <dbReference type="SAM" id="SignalP"/>
    </source>
</evidence>
<feature type="domain" description="Histidine kinase" evidence="8">
    <location>
        <begin position="385"/>
        <end position="608"/>
    </location>
</feature>
<comment type="catalytic activity">
    <reaction evidence="1">
        <text>ATP + protein L-histidine = ADP + protein N-phospho-L-histidine.</text>
        <dbReference type="EC" id="2.7.13.3"/>
    </reaction>
</comment>
<dbReference type="InterPro" id="IPR004358">
    <property type="entry name" value="Sig_transdc_His_kin-like_C"/>
</dbReference>
<dbReference type="InterPro" id="IPR000700">
    <property type="entry name" value="PAS-assoc_C"/>
</dbReference>
<feature type="domain" description="PAS" evidence="10">
    <location>
        <begin position="241"/>
        <end position="280"/>
    </location>
</feature>
<dbReference type="PROSITE" id="PS50109">
    <property type="entry name" value="HIS_KIN"/>
    <property type="match status" value="1"/>
</dbReference>
<dbReference type="InterPro" id="IPR000014">
    <property type="entry name" value="PAS"/>
</dbReference>
<dbReference type="Pfam" id="PF05227">
    <property type="entry name" value="CHASE3"/>
    <property type="match status" value="1"/>
</dbReference>
<feature type="modified residue" description="4-aspartylphosphate" evidence="4">
    <location>
        <position position="677"/>
    </location>
</feature>
<dbReference type="Gene3D" id="3.40.50.2300">
    <property type="match status" value="1"/>
</dbReference>
<dbReference type="Pfam" id="PF02518">
    <property type="entry name" value="HATPase_c"/>
    <property type="match status" value="1"/>
</dbReference>
<dbReference type="Proteomes" id="UP001431010">
    <property type="component" value="Chromosome"/>
</dbReference>
<keyword evidence="7" id="KW-0732">Signal</keyword>
<organism evidence="12 13">
    <name type="scientific">Bradyrhizobium ontarionense</name>
    <dbReference type="NCBI Taxonomy" id="2898149"/>
    <lineage>
        <taxon>Bacteria</taxon>
        <taxon>Pseudomonadati</taxon>
        <taxon>Pseudomonadota</taxon>
        <taxon>Alphaproteobacteria</taxon>
        <taxon>Hyphomicrobiales</taxon>
        <taxon>Nitrobacteraceae</taxon>
        <taxon>Bradyrhizobium</taxon>
    </lineage>
</organism>
<dbReference type="InterPro" id="IPR013656">
    <property type="entry name" value="PAS_4"/>
</dbReference>
<name>A0ABY3RFA1_9BRAD</name>
<feature type="chain" id="PRO_5045464388" description="histidine kinase" evidence="7">
    <location>
        <begin position="24"/>
        <end position="777"/>
    </location>
</feature>
<protein>
    <recommendedName>
        <fullName evidence="2">histidine kinase</fullName>
        <ecNumber evidence="2">2.7.13.3</ecNumber>
    </recommendedName>
</protein>
<feature type="domain" description="Response regulatory" evidence="9">
    <location>
        <begin position="627"/>
        <end position="743"/>
    </location>
</feature>
<keyword evidence="6" id="KW-1133">Transmembrane helix</keyword>
<dbReference type="PANTHER" id="PTHR43065:SF49">
    <property type="entry name" value="HISTIDINE KINASE"/>
    <property type="match status" value="1"/>
</dbReference>
<dbReference type="PROSITE" id="PS50112">
    <property type="entry name" value="PAS"/>
    <property type="match status" value="1"/>
</dbReference>
<dbReference type="EMBL" id="CP088156">
    <property type="protein sequence ID" value="UFZ05403.1"/>
    <property type="molecule type" value="Genomic_DNA"/>
</dbReference>
<evidence type="ECO:0000256" key="6">
    <source>
        <dbReference type="SAM" id="Phobius"/>
    </source>
</evidence>
<dbReference type="SMART" id="SM00388">
    <property type="entry name" value="HisKA"/>
    <property type="match status" value="1"/>
</dbReference>
<evidence type="ECO:0000313" key="13">
    <source>
        <dbReference type="Proteomes" id="UP001431010"/>
    </source>
</evidence>
<gene>
    <name evidence="12" type="ORF">LQG66_03550</name>
</gene>
<keyword evidence="6" id="KW-0472">Membrane</keyword>
<feature type="compositionally biased region" description="Polar residues" evidence="5">
    <location>
        <begin position="764"/>
        <end position="777"/>
    </location>
</feature>
<evidence type="ECO:0000256" key="3">
    <source>
        <dbReference type="ARBA" id="ARBA00022553"/>
    </source>
</evidence>
<dbReference type="SMART" id="SM00387">
    <property type="entry name" value="HATPase_c"/>
    <property type="match status" value="1"/>
</dbReference>
<dbReference type="SMART" id="SM00448">
    <property type="entry name" value="REC"/>
    <property type="match status" value="1"/>
</dbReference>
<evidence type="ECO:0000259" key="10">
    <source>
        <dbReference type="PROSITE" id="PS50112"/>
    </source>
</evidence>
<reference evidence="12" key="1">
    <citation type="journal article" date="2024" name="Antonie Van Leeuwenhoek">
        <title>Bradyrhizobium ontarionense sp. nov., a novel bacterial symbiont isolated from Aeschynomene indica (Indian jointvetch), harbours photosynthesis, nitrogen fixation and nitrous oxide (N2O) reductase genes.</title>
        <authorList>
            <person name="Bromfield E.S.P."/>
            <person name="Cloutier S."/>
        </authorList>
    </citation>
    <scope>NUCLEOTIDE SEQUENCE</scope>
    <source>
        <strain evidence="12">A19</strain>
    </source>
</reference>
<dbReference type="InterPro" id="IPR001789">
    <property type="entry name" value="Sig_transdc_resp-reg_receiver"/>
</dbReference>